<dbReference type="InterPro" id="IPR013189">
    <property type="entry name" value="Glyco_hydro_32_C"/>
</dbReference>
<dbReference type="Proteomes" id="UP000678895">
    <property type="component" value="Unassembled WGS sequence"/>
</dbReference>
<comment type="caution">
    <text evidence="7">The sequence shown here is derived from an EMBL/GenBank/DDBJ whole genome shotgun (WGS) entry which is preliminary data.</text>
</comment>
<dbReference type="Gene3D" id="2.115.10.20">
    <property type="entry name" value="Glycosyl hydrolase domain, family 43"/>
    <property type="match status" value="1"/>
</dbReference>
<evidence type="ECO:0000256" key="4">
    <source>
        <dbReference type="RuleBase" id="RU362110"/>
    </source>
</evidence>
<dbReference type="GO" id="GO:0005737">
    <property type="term" value="C:cytoplasm"/>
    <property type="evidence" value="ECO:0007669"/>
    <property type="project" value="TreeGrafter"/>
</dbReference>
<gene>
    <name evidence="7" type="ORF">J41TS4_04960</name>
</gene>
<dbReference type="RefSeq" id="WP_301624581.1">
    <property type="nucleotide sequence ID" value="NZ_BORS01000001.1"/>
</dbReference>
<dbReference type="InterPro" id="IPR001362">
    <property type="entry name" value="Glyco_hydro_32"/>
</dbReference>
<dbReference type="InterPro" id="IPR023296">
    <property type="entry name" value="Glyco_hydro_beta-prop_sf"/>
</dbReference>
<evidence type="ECO:0000259" key="6">
    <source>
        <dbReference type="Pfam" id="PF08244"/>
    </source>
</evidence>
<comment type="similarity">
    <text evidence="1 4">Belongs to the glycosyl hydrolase 32 family.</text>
</comment>
<dbReference type="GO" id="GO:0005987">
    <property type="term" value="P:sucrose catabolic process"/>
    <property type="evidence" value="ECO:0007669"/>
    <property type="project" value="TreeGrafter"/>
</dbReference>
<dbReference type="GO" id="GO:0004575">
    <property type="term" value="F:sucrose alpha-glucosidase activity"/>
    <property type="evidence" value="ECO:0007669"/>
    <property type="project" value="TreeGrafter"/>
</dbReference>
<keyword evidence="2 4" id="KW-0378">Hydrolase</keyword>
<evidence type="ECO:0000313" key="7">
    <source>
        <dbReference type="EMBL" id="GIO40738.1"/>
    </source>
</evidence>
<evidence type="ECO:0008006" key="9">
    <source>
        <dbReference type="Google" id="ProtNLM"/>
    </source>
</evidence>
<name>A0A920CKJ7_9BACL</name>
<feature type="domain" description="Glycosyl hydrolase family 32 N-terminal" evidence="5">
    <location>
        <begin position="14"/>
        <end position="312"/>
    </location>
</feature>
<dbReference type="SMART" id="SM00640">
    <property type="entry name" value="Glyco_32"/>
    <property type="match status" value="1"/>
</dbReference>
<evidence type="ECO:0000256" key="3">
    <source>
        <dbReference type="ARBA" id="ARBA00023295"/>
    </source>
</evidence>
<dbReference type="PANTHER" id="PTHR42800">
    <property type="entry name" value="EXOINULINASE INUD (AFU_ORTHOLOGUE AFUA_5G00480)"/>
    <property type="match status" value="1"/>
</dbReference>
<dbReference type="CDD" id="cd18622">
    <property type="entry name" value="GH32_Inu-like"/>
    <property type="match status" value="1"/>
</dbReference>
<accession>A0A920CKJ7</accession>
<keyword evidence="3 4" id="KW-0326">Glycosidase</keyword>
<reference evidence="7" key="1">
    <citation type="submission" date="2021-03" db="EMBL/GenBank/DDBJ databases">
        <title>Antimicrobial resistance genes in bacteria isolated from Japanese honey, and their potential for conferring macrolide and lincosamide resistance in the American foulbrood pathogen Paenibacillus larvae.</title>
        <authorList>
            <person name="Okamoto M."/>
            <person name="Kumagai M."/>
            <person name="Kanamori H."/>
            <person name="Takamatsu D."/>
        </authorList>
    </citation>
    <scope>NUCLEOTIDE SEQUENCE</scope>
    <source>
        <strain evidence="7">J41TS4</strain>
    </source>
</reference>
<evidence type="ECO:0000256" key="1">
    <source>
        <dbReference type="ARBA" id="ARBA00009902"/>
    </source>
</evidence>
<proteinExistence type="inferred from homology"/>
<sequence length="490" mass="55967">MTPLYREKYRPQFHLTPPEGPMSDPNGMVYFDGEYHQFYQFTGRWGHAVSRDLVHWEHLPLALDTDELGDIWSGSAVVDWQDSSGFFDGEPGLVAIFTHFKDGLQSQSIAYSADRGRSWTKYVGNPVIPNPGLKDFRDPKVLWHEETKRWIMAVSVDRRIYFYSSADLKSWLFESEFGEGMGSHAAVWECPDLFRLQVEDEEGAVKWVLHVSIGDNEVTDGSSAQYFVGEFDGHRFTVDEAERGQSQWTDYGQDYYAAVSYSDLPESQGRQVWLGWTSNWKYPFSSPTAPWKGGMSIPRSISLRRGRQGRLVLVQDPIEELKSLRLTPRTFEPIVLEDGVQKLDLDLPVSNSYEFSLEISWEEAASFGLRLCSSPRERQYTEIGCIPSESILYLDRTNSGFSGIADRSGGKANFAKRFEAHCNMEKRTLKMRGFVDQCLVEWFIEDGEHVFTSLIYPDPESTGVELFATGGKAVFSRLEIFPLQSIWNKD</sequence>
<dbReference type="Pfam" id="PF08244">
    <property type="entry name" value="Glyco_hydro_32C"/>
    <property type="match status" value="1"/>
</dbReference>
<dbReference type="EMBL" id="BORS01000001">
    <property type="protein sequence ID" value="GIO40738.1"/>
    <property type="molecule type" value="Genomic_DNA"/>
</dbReference>
<feature type="domain" description="Glycosyl hydrolase family 32 C-terminal" evidence="6">
    <location>
        <begin position="320"/>
        <end position="481"/>
    </location>
</feature>
<keyword evidence="8" id="KW-1185">Reference proteome</keyword>
<dbReference type="SUPFAM" id="SSF49899">
    <property type="entry name" value="Concanavalin A-like lectins/glucanases"/>
    <property type="match status" value="1"/>
</dbReference>
<evidence type="ECO:0000259" key="5">
    <source>
        <dbReference type="Pfam" id="PF00251"/>
    </source>
</evidence>
<dbReference type="InterPro" id="IPR013320">
    <property type="entry name" value="ConA-like_dom_sf"/>
</dbReference>
<dbReference type="AlphaFoldDB" id="A0A920CKJ7"/>
<dbReference type="InterPro" id="IPR013148">
    <property type="entry name" value="Glyco_hydro_32_N"/>
</dbReference>
<dbReference type="SUPFAM" id="SSF75005">
    <property type="entry name" value="Arabinanase/levansucrase/invertase"/>
    <property type="match status" value="1"/>
</dbReference>
<dbReference type="Gene3D" id="2.60.120.560">
    <property type="entry name" value="Exo-inulinase, domain 1"/>
    <property type="match status" value="1"/>
</dbReference>
<evidence type="ECO:0000313" key="8">
    <source>
        <dbReference type="Proteomes" id="UP000678895"/>
    </source>
</evidence>
<dbReference type="Pfam" id="PF00251">
    <property type="entry name" value="Glyco_hydro_32N"/>
    <property type="match status" value="1"/>
</dbReference>
<evidence type="ECO:0000256" key="2">
    <source>
        <dbReference type="ARBA" id="ARBA00022801"/>
    </source>
</evidence>
<organism evidence="7 8">
    <name type="scientific">Paenibacillus apis</name>
    <dbReference type="NCBI Taxonomy" id="1792174"/>
    <lineage>
        <taxon>Bacteria</taxon>
        <taxon>Bacillati</taxon>
        <taxon>Bacillota</taxon>
        <taxon>Bacilli</taxon>
        <taxon>Bacillales</taxon>
        <taxon>Paenibacillaceae</taxon>
        <taxon>Paenibacillus</taxon>
    </lineage>
</organism>
<protein>
    <recommendedName>
        <fullName evidence="9">Levanase</fullName>
    </recommendedName>
</protein>
<dbReference type="PANTHER" id="PTHR42800:SF1">
    <property type="entry name" value="EXOINULINASE INUD (AFU_ORTHOLOGUE AFUA_5G00480)"/>
    <property type="match status" value="1"/>
</dbReference>